<comment type="caution">
    <text evidence="6">The sequence shown here is derived from an EMBL/GenBank/DDBJ whole genome shotgun (WGS) entry which is preliminary data.</text>
</comment>
<evidence type="ECO:0000256" key="5">
    <source>
        <dbReference type="SAM" id="Coils"/>
    </source>
</evidence>
<keyword evidence="3 4" id="KW-0460">Magnesium</keyword>
<dbReference type="EMBL" id="JAVHJO010000001">
    <property type="protein sequence ID" value="KAK6543574.1"/>
    <property type="molecule type" value="Genomic_DNA"/>
</dbReference>
<evidence type="ECO:0000256" key="1">
    <source>
        <dbReference type="ARBA" id="ARBA00001946"/>
    </source>
</evidence>
<keyword evidence="4" id="KW-0479">Metal-binding</keyword>
<accession>A0AAV9XNK6</accession>
<dbReference type="InterPro" id="IPR034686">
    <property type="entry name" value="Terpene_cyclase-like_2"/>
</dbReference>
<evidence type="ECO:0000313" key="6">
    <source>
        <dbReference type="EMBL" id="KAK6543574.1"/>
    </source>
</evidence>
<name>A0AAV9XNK6_9PEZI</name>
<dbReference type="Pfam" id="PF19086">
    <property type="entry name" value="Terpene_syn_C_2"/>
    <property type="match status" value="1"/>
</dbReference>
<dbReference type="EC" id="4.2.3.-" evidence="4"/>
<dbReference type="Gene3D" id="1.10.600.10">
    <property type="entry name" value="Farnesyl Diphosphate Synthase"/>
    <property type="match status" value="1"/>
</dbReference>
<dbReference type="InterPro" id="IPR008949">
    <property type="entry name" value="Isoprenoid_synthase_dom_sf"/>
</dbReference>
<sequence>MPSEEVSIVLPPAVDRFPYEPHPRGAELTKQAQDWTRKYFGYLATSVKDFEEWVSGDGSGFCNLGFPHVDDEVVLQFHKWSWLMLVMDDLMSSDGGKLGYNPKAGAEIARIIQDVLHDRVPEKDGPVQRGIAELWEEFRCRFGPSLRERFVYHMDEMFEGFTYQAQEEYSKGDRSDDEVLAMRFKNGAIAWTTNLVEIGLNIDLRKDFKENPTLARMRLISFKNLLLWHEIVSFRKEYFQGELGESMNMVAYWAGYTGPGCNLNRLQEAIDKTHKMLSEEENEYIELKNEILASELGKTRPDICRWMTEMEYLLSGGMRFGFSAPRYNGLGHVWDGKTMSGKLILTPERTIFPTST</sequence>
<organism evidence="6 7">
    <name type="scientific">Orbilia ellipsospora</name>
    <dbReference type="NCBI Taxonomy" id="2528407"/>
    <lineage>
        <taxon>Eukaryota</taxon>
        <taxon>Fungi</taxon>
        <taxon>Dikarya</taxon>
        <taxon>Ascomycota</taxon>
        <taxon>Pezizomycotina</taxon>
        <taxon>Orbiliomycetes</taxon>
        <taxon>Orbiliales</taxon>
        <taxon>Orbiliaceae</taxon>
        <taxon>Orbilia</taxon>
    </lineage>
</organism>
<keyword evidence="4" id="KW-0456">Lyase</keyword>
<evidence type="ECO:0000256" key="3">
    <source>
        <dbReference type="ARBA" id="ARBA00022842"/>
    </source>
</evidence>
<keyword evidence="5" id="KW-0175">Coiled coil</keyword>
<dbReference type="SUPFAM" id="SSF48576">
    <property type="entry name" value="Terpenoid synthases"/>
    <property type="match status" value="1"/>
</dbReference>
<dbReference type="PANTHER" id="PTHR35201:SF4">
    <property type="entry name" value="BETA-PINACENE SYNTHASE-RELATED"/>
    <property type="match status" value="1"/>
</dbReference>
<feature type="coiled-coil region" evidence="5">
    <location>
        <begin position="263"/>
        <end position="290"/>
    </location>
</feature>
<dbReference type="GO" id="GO:0008299">
    <property type="term" value="P:isoprenoid biosynthetic process"/>
    <property type="evidence" value="ECO:0007669"/>
    <property type="project" value="UniProtKB-ARBA"/>
</dbReference>
<reference evidence="6 7" key="1">
    <citation type="submission" date="2019-10" db="EMBL/GenBank/DDBJ databases">
        <authorList>
            <person name="Palmer J.M."/>
        </authorList>
    </citation>
    <scope>NUCLEOTIDE SEQUENCE [LARGE SCALE GENOMIC DNA]</scope>
    <source>
        <strain evidence="6 7">TWF694</strain>
    </source>
</reference>
<gene>
    <name evidence="6" type="ORF">TWF694_000318</name>
</gene>
<dbReference type="AlphaFoldDB" id="A0AAV9XNK6"/>
<proteinExistence type="inferred from homology"/>
<dbReference type="PANTHER" id="PTHR35201">
    <property type="entry name" value="TERPENE SYNTHASE"/>
    <property type="match status" value="1"/>
</dbReference>
<evidence type="ECO:0000256" key="2">
    <source>
        <dbReference type="ARBA" id="ARBA00006333"/>
    </source>
</evidence>
<keyword evidence="7" id="KW-1185">Reference proteome</keyword>
<comment type="similarity">
    <text evidence="2 4">Belongs to the terpene synthase family.</text>
</comment>
<evidence type="ECO:0000313" key="7">
    <source>
        <dbReference type="Proteomes" id="UP001365542"/>
    </source>
</evidence>
<dbReference type="GO" id="GO:0010333">
    <property type="term" value="F:terpene synthase activity"/>
    <property type="evidence" value="ECO:0007669"/>
    <property type="project" value="InterPro"/>
</dbReference>
<comment type="cofactor">
    <cofactor evidence="1 4">
        <name>Mg(2+)</name>
        <dbReference type="ChEBI" id="CHEBI:18420"/>
    </cofactor>
</comment>
<dbReference type="GO" id="GO:0046872">
    <property type="term" value="F:metal ion binding"/>
    <property type="evidence" value="ECO:0007669"/>
    <property type="project" value="UniProtKB-KW"/>
</dbReference>
<protein>
    <recommendedName>
        <fullName evidence="4">Terpene synthase</fullName>
        <ecNumber evidence="4">4.2.3.-</ecNumber>
    </recommendedName>
</protein>
<dbReference type="Proteomes" id="UP001365542">
    <property type="component" value="Unassembled WGS sequence"/>
</dbReference>
<evidence type="ECO:0000256" key="4">
    <source>
        <dbReference type="RuleBase" id="RU366034"/>
    </source>
</evidence>